<keyword evidence="2 6" id="KW-0698">rRNA processing</keyword>
<protein>
    <recommendedName>
        <fullName evidence="6">Ribosomal RNA small subunit methyltransferase G</fullName>
        <ecNumber evidence="6">2.1.1.170</ecNumber>
    </recommendedName>
    <alternativeName>
        <fullName evidence="6">16S rRNA 7-methylguanosine methyltransferase</fullName>
        <shortName evidence="6">16S rRNA m7G methyltransferase</shortName>
    </alternativeName>
</protein>
<evidence type="ECO:0000256" key="5">
    <source>
        <dbReference type="ARBA" id="ARBA00022691"/>
    </source>
</evidence>
<evidence type="ECO:0000256" key="1">
    <source>
        <dbReference type="ARBA" id="ARBA00022490"/>
    </source>
</evidence>
<evidence type="ECO:0000313" key="7">
    <source>
        <dbReference type="EMBL" id="MBB3764790.1"/>
    </source>
</evidence>
<accession>A0A839Z2C8</accession>
<dbReference type="Pfam" id="PF02527">
    <property type="entry name" value="GidB"/>
    <property type="match status" value="1"/>
</dbReference>
<evidence type="ECO:0000256" key="6">
    <source>
        <dbReference type="HAMAP-Rule" id="MF_00074"/>
    </source>
</evidence>
<dbReference type="RefSeq" id="WP_246333110.1">
    <property type="nucleotide sequence ID" value="NZ_JACICF010000002.1"/>
</dbReference>
<dbReference type="Proteomes" id="UP000578569">
    <property type="component" value="Unassembled WGS sequence"/>
</dbReference>
<dbReference type="PIRSF" id="PIRSF003078">
    <property type="entry name" value="GidB"/>
    <property type="match status" value="1"/>
</dbReference>
<name>A0A839Z2C8_9SPHN</name>
<comment type="subcellular location">
    <subcellularLocation>
        <location evidence="6">Cytoplasm</location>
    </subcellularLocation>
</comment>
<feature type="binding site" evidence="6">
    <location>
        <position position="52"/>
    </location>
    <ligand>
        <name>S-adenosyl-L-methionine</name>
        <dbReference type="ChEBI" id="CHEBI:59789"/>
    </ligand>
</feature>
<sequence>MARFEEMLVAENQQQNLVSPATLEHLFERHIVDGAQLVGLAARPDGHWFDIGTGPGLPGMVIAILTHGRVTLVEPRALRVDFLRRCVEALGLEDRVELVHGKAAAAKGRADIITARAVAALPKLLGLAEHLAGPETQWILPKGRSAKSELEQARDLWQGRFELVDSATDPEAQIILGSAVRRRGKR</sequence>
<dbReference type="PANTHER" id="PTHR31760:SF0">
    <property type="entry name" value="S-ADENOSYL-L-METHIONINE-DEPENDENT METHYLTRANSFERASES SUPERFAMILY PROTEIN"/>
    <property type="match status" value="1"/>
</dbReference>
<keyword evidence="3 6" id="KW-0489">Methyltransferase</keyword>
<dbReference type="EMBL" id="JACICF010000002">
    <property type="protein sequence ID" value="MBB3764790.1"/>
    <property type="molecule type" value="Genomic_DNA"/>
</dbReference>
<dbReference type="GO" id="GO:0005829">
    <property type="term" value="C:cytosol"/>
    <property type="evidence" value="ECO:0007669"/>
    <property type="project" value="TreeGrafter"/>
</dbReference>
<keyword evidence="4 6" id="KW-0808">Transferase</keyword>
<dbReference type="InterPro" id="IPR029063">
    <property type="entry name" value="SAM-dependent_MTases_sf"/>
</dbReference>
<comment type="similarity">
    <text evidence="6">Belongs to the methyltransferase superfamily. RNA methyltransferase RsmG family.</text>
</comment>
<evidence type="ECO:0000256" key="2">
    <source>
        <dbReference type="ARBA" id="ARBA00022552"/>
    </source>
</evidence>
<dbReference type="PANTHER" id="PTHR31760">
    <property type="entry name" value="S-ADENOSYL-L-METHIONINE-DEPENDENT METHYLTRANSFERASES SUPERFAMILY PROTEIN"/>
    <property type="match status" value="1"/>
</dbReference>
<dbReference type="EC" id="2.1.1.170" evidence="6"/>
<dbReference type="NCBIfam" id="TIGR00138">
    <property type="entry name" value="rsmG_gidB"/>
    <property type="match status" value="1"/>
</dbReference>
<comment type="catalytic activity">
    <reaction evidence="6">
        <text>guanosine(527) in 16S rRNA + S-adenosyl-L-methionine = N(7)-methylguanosine(527) in 16S rRNA + S-adenosyl-L-homocysteine</text>
        <dbReference type="Rhea" id="RHEA:42732"/>
        <dbReference type="Rhea" id="RHEA-COMP:10209"/>
        <dbReference type="Rhea" id="RHEA-COMP:10210"/>
        <dbReference type="ChEBI" id="CHEBI:57856"/>
        <dbReference type="ChEBI" id="CHEBI:59789"/>
        <dbReference type="ChEBI" id="CHEBI:74269"/>
        <dbReference type="ChEBI" id="CHEBI:74480"/>
        <dbReference type="EC" id="2.1.1.170"/>
    </reaction>
</comment>
<feature type="binding site" evidence="6">
    <location>
        <position position="116"/>
    </location>
    <ligand>
        <name>S-adenosyl-L-methionine</name>
        <dbReference type="ChEBI" id="CHEBI:59789"/>
    </ligand>
</feature>
<evidence type="ECO:0000256" key="3">
    <source>
        <dbReference type="ARBA" id="ARBA00022603"/>
    </source>
</evidence>
<evidence type="ECO:0000256" key="4">
    <source>
        <dbReference type="ARBA" id="ARBA00022679"/>
    </source>
</evidence>
<evidence type="ECO:0000313" key="8">
    <source>
        <dbReference type="Proteomes" id="UP000578569"/>
    </source>
</evidence>
<proteinExistence type="inferred from homology"/>
<comment type="function">
    <text evidence="6">Specifically methylates the N7 position of guanine in position 527 of 16S rRNA.</text>
</comment>
<feature type="binding site" evidence="6">
    <location>
        <position position="57"/>
    </location>
    <ligand>
        <name>S-adenosyl-L-methionine</name>
        <dbReference type="ChEBI" id="CHEBI:59789"/>
    </ligand>
</feature>
<keyword evidence="1 6" id="KW-0963">Cytoplasm</keyword>
<organism evidence="7 8">
    <name type="scientific">Sphingomicrobium lutaoense</name>
    <dbReference type="NCBI Taxonomy" id="515949"/>
    <lineage>
        <taxon>Bacteria</taxon>
        <taxon>Pseudomonadati</taxon>
        <taxon>Pseudomonadota</taxon>
        <taxon>Alphaproteobacteria</taxon>
        <taxon>Sphingomonadales</taxon>
        <taxon>Sphingomonadaceae</taxon>
        <taxon>Sphingomicrobium</taxon>
    </lineage>
</organism>
<dbReference type="GO" id="GO:0070043">
    <property type="term" value="F:rRNA (guanine-N7-)-methyltransferase activity"/>
    <property type="evidence" value="ECO:0007669"/>
    <property type="project" value="UniProtKB-UniRule"/>
</dbReference>
<keyword evidence="5 6" id="KW-0949">S-adenosyl-L-methionine</keyword>
<gene>
    <name evidence="6" type="primary">rsmG</name>
    <name evidence="7" type="ORF">FHS50_001852</name>
</gene>
<dbReference type="HAMAP" id="MF_00074">
    <property type="entry name" value="16SrRNA_methyltr_G"/>
    <property type="match status" value="1"/>
</dbReference>
<dbReference type="Gene3D" id="3.40.50.150">
    <property type="entry name" value="Vaccinia Virus protein VP39"/>
    <property type="match status" value="1"/>
</dbReference>
<dbReference type="SUPFAM" id="SSF53335">
    <property type="entry name" value="S-adenosyl-L-methionine-dependent methyltransferases"/>
    <property type="match status" value="1"/>
</dbReference>
<comment type="caution">
    <text evidence="7">The sequence shown here is derived from an EMBL/GenBank/DDBJ whole genome shotgun (WGS) entry which is preliminary data.</text>
</comment>
<dbReference type="InterPro" id="IPR003682">
    <property type="entry name" value="rRNA_ssu_MeTfrase_G"/>
</dbReference>
<comment type="caution">
    <text evidence="6">Lacks conserved residue(s) required for the propagation of feature annotation.</text>
</comment>
<dbReference type="AlphaFoldDB" id="A0A839Z2C8"/>
<reference evidence="7 8" key="1">
    <citation type="submission" date="2020-08" db="EMBL/GenBank/DDBJ databases">
        <title>Genomic Encyclopedia of Type Strains, Phase IV (KMG-IV): sequencing the most valuable type-strain genomes for metagenomic binning, comparative biology and taxonomic classification.</title>
        <authorList>
            <person name="Goeker M."/>
        </authorList>
    </citation>
    <scope>NUCLEOTIDE SEQUENCE [LARGE SCALE GENOMIC DNA]</scope>
    <source>
        <strain evidence="7 8">DSM 24194</strain>
    </source>
</reference>
<keyword evidence="8" id="KW-1185">Reference proteome</keyword>